<comment type="caution">
    <text evidence="1">The sequence shown here is derived from an EMBL/GenBank/DDBJ whole genome shotgun (WGS) entry which is preliminary data.</text>
</comment>
<proteinExistence type="predicted"/>
<keyword evidence="2" id="KW-1185">Reference proteome</keyword>
<sequence>MTSLYVVLSEKLMTSGTYAPQYVGFKQNVFRLTSKLEVKPDNTASVSNDEGTFSIEKG</sequence>
<accession>A0A2T0W5L4</accession>
<gene>
    <name evidence="1" type="ORF">CLV38_11827</name>
</gene>
<organism evidence="1 2">
    <name type="scientific">Alkalibacterium olivapovliticus</name>
    <dbReference type="NCBI Taxonomy" id="99907"/>
    <lineage>
        <taxon>Bacteria</taxon>
        <taxon>Bacillati</taxon>
        <taxon>Bacillota</taxon>
        <taxon>Bacilli</taxon>
        <taxon>Lactobacillales</taxon>
        <taxon>Carnobacteriaceae</taxon>
        <taxon>Alkalibacterium</taxon>
    </lineage>
</organism>
<name>A0A2T0W5L4_9LACT</name>
<reference evidence="1 2" key="1">
    <citation type="submission" date="2018-03" db="EMBL/GenBank/DDBJ databases">
        <title>Genomic Encyclopedia of Archaeal and Bacterial Type Strains, Phase II (KMG-II): from individual species to whole genera.</title>
        <authorList>
            <person name="Goeker M."/>
        </authorList>
    </citation>
    <scope>NUCLEOTIDE SEQUENCE [LARGE SCALE GENOMIC DNA]</scope>
    <source>
        <strain evidence="1 2">DSM 13175</strain>
    </source>
</reference>
<protein>
    <submittedName>
        <fullName evidence="1">Uncharacterized protein</fullName>
    </submittedName>
</protein>
<dbReference type="EMBL" id="PVTO01000018">
    <property type="protein sequence ID" value="PRY81377.1"/>
    <property type="molecule type" value="Genomic_DNA"/>
</dbReference>
<dbReference type="Proteomes" id="UP000238205">
    <property type="component" value="Unassembled WGS sequence"/>
</dbReference>
<dbReference type="AlphaFoldDB" id="A0A2T0W5L4"/>
<evidence type="ECO:0000313" key="2">
    <source>
        <dbReference type="Proteomes" id="UP000238205"/>
    </source>
</evidence>
<evidence type="ECO:0000313" key="1">
    <source>
        <dbReference type="EMBL" id="PRY81377.1"/>
    </source>
</evidence>